<evidence type="ECO:0000313" key="4">
    <source>
        <dbReference type="EMBL" id="MBC3920192.1"/>
    </source>
</evidence>
<protein>
    <submittedName>
        <fullName evidence="4">Response regulator</fullName>
    </submittedName>
</protein>
<evidence type="ECO:0000256" key="1">
    <source>
        <dbReference type="ARBA" id="ARBA00022553"/>
    </source>
</evidence>
<dbReference type="SMART" id="SM00448">
    <property type="entry name" value="REC"/>
    <property type="match status" value="1"/>
</dbReference>
<name>A0ABR6ZWC8_9BURK</name>
<feature type="domain" description="Response regulatory" evidence="3">
    <location>
        <begin position="3"/>
        <end position="119"/>
    </location>
</feature>
<proteinExistence type="predicted"/>
<comment type="caution">
    <text evidence="4">The sequence shown here is derived from an EMBL/GenBank/DDBJ whole genome shotgun (WGS) entry which is preliminary data.</text>
</comment>
<feature type="modified residue" description="4-aspartylphosphate" evidence="2">
    <location>
        <position position="52"/>
    </location>
</feature>
<evidence type="ECO:0000313" key="5">
    <source>
        <dbReference type="Proteomes" id="UP000650424"/>
    </source>
</evidence>
<dbReference type="Gene3D" id="3.40.50.2300">
    <property type="match status" value="1"/>
</dbReference>
<sequence length="119" mass="12936">MKKALVVDDSMAELANIKTILSDAGYLVVTASSGKETLEKAKAEKPSIIFLDIVMPEMDGYEACRNLSQDPSTKDIPIVFVSSKSQKADRIWGQLQGAKGYVAKPYTADQIIDQLKIAA</sequence>
<accession>A0ABR6ZWC8</accession>
<organism evidence="4 5">
    <name type="scientific">Undibacterium hunanense</name>
    <dbReference type="NCBI Taxonomy" id="2762292"/>
    <lineage>
        <taxon>Bacteria</taxon>
        <taxon>Pseudomonadati</taxon>
        <taxon>Pseudomonadota</taxon>
        <taxon>Betaproteobacteria</taxon>
        <taxon>Burkholderiales</taxon>
        <taxon>Oxalobacteraceae</taxon>
        <taxon>Undibacterium</taxon>
    </lineage>
</organism>
<evidence type="ECO:0000259" key="3">
    <source>
        <dbReference type="PROSITE" id="PS50110"/>
    </source>
</evidence>
<dbReference type="InterPro" id="IPR001789">
    <property type="entry name" value="Sig_transdc_resp-reg_receiver"/>
</dbReference>
<dbReference type="InterPro" id="IPR050595">
    <property type="entry name" value="Bact_response_regulator"/>
</dbReference>
<dbReference type="Proteomes" id="UP000650424">
    <property type="component" value="Unassembled WGS sequence"/>
</dbReference>
<dbReference type="InterPro" id="IPR011006">
    <property type="entry name" value="CheY-like_superfamily"/>
</dbReference>
<reference evidence="4 5" key="1">
    <citation type="submission" date="2020-08" db="EMBL/GenBank/DDBJ databases">
        <title>Novel species isolated from subtropical streams in China.</title>
        <authorList>
            <person name="Lu H."/>
        </authorList>
    </citation>
    <scope>NUCLEOTIDE SEQUENCE [LARGE SCALE GENOMIC DNA]</scope>
    <source>
        <strain evidence="4 5">CY18W</strain>
    </source>
</reference>
<gene>
    <name evidence="4" type="ORF">H8L32_22200</name>
</gene>
<dbReference type="PANTHER" id="PTHR44591:SF3">
    <property type="entry name" value="RESPONSE REGULATORY DOMAIN-CONTAINING PROTEIN"/>
    <property type="match status" value="1"/>
</dbReference>
<dbReference type="Pfam" id="PF00072">
    <property type="entry name" value="Response_reg"/>
    <property type="match status" value="1"/>
</dbReference>
<evidence type="ECO:0000256" key="2">
    <source>
        <dbReference type="PROSITE-ProRule" id="PRU00169"/>
    </source>
</evidence>
<dbReference type="RefSeq" id="WP_186949504.1">
    <property type="nucleotide sequence ID" value="NZ_JACOGF010000014.1"/>
</dbReference>
<dbReference type="PANTHER" id="PTHR44591">
    <property type="entry name" value="STRESS RESPONSE REGULATOR PROTEIN 1"/>
    <property type="match status" value="1"/>
</dbReference>
<keyword evidence="1 2" id="KW-0597">Phosphoprotein</keyword>
<keyword evidence="5" id="KW-1185">Reference proteome</keyword>
<dbReference type="PROSITE" id="PS50110">
    <property type="entry name" value="RESPONSE_REGULATORY"/>
    <property type="match status" value="1"/>
</dbReference>
<dbReference type="EMBL" id="JACOGF010000014">
    <property type="protein sequence ID" value="MBC3920192.1"/>
    <property type="molecule type" value="Genomic_DNA"/>
</dbReference>
<dbReference type="SUPFAM" id="SSF52172">
    <property type="entry name" value="CheY-like"/>
    <property type="match status" value="1"/>
</dbReference>